<evidence type="ECO:0000313" key="7">
    <source>
        <dbReference type="Proteomes" id="UP000277811"/>
    </source>
</evidence>
<dbReference type="Gene3D" id="1.10.10.10">
    <property type="entry name" value="Winged helix-like DNA-binding domain superfamily/Winged helix DNA-binding domain"/>
    <property type="match status" value="1"/>
</dbReference>
<keyword evidence="3" id="KW-0238">DNA-binding</keyword>
<dbReference type="PANTHER" id="PTHR30126:SF39">
    <property type="entry name" value="HTH-TYPE TRANSCRIPTIONAL REGULATOR CYSL"/>
    <property type="match status" value="1"/>
</dbReference>
<evidence type="ECO:0000259" key="5">
    <source>
        <dbReference type="PROSITE" id="PS50931"/>
    </source>
</evidence>
<sequence>MLDVQLQIFKCVVEKESFSLAAQELHLTQSSVSQQIHALECYYGVKLFDRLYRRIRLTAAGAALYPYAVELERLYQATNKTMRGLMDITGGRLAIGASLTVGEYLLPKILVEFSCLYPLVNISMTVENTEKVIANVLDGSIDLGFVEGLYEPMPVLADRRCGGDRVVVVAPPKHFLAHNKVNPLASLMDERWVLREPDSGTRRVFEEFVNRHGYNAASLKIVMELSSSEAIKSAIKAGLGLGAISCLAVEDDLKRGELITVPLSEGEITRNFIMLHHREKFQTRAVEKFSSFVMENIT</sequence>
<dbReference type="Gene3D" id="3.40.190.290">
    <property type="match status" value="1"/>
</dbReference>
<dbReference type="AlphaFoldDB" id="A0A498R525"/>
<comment type="similarity">
    <text evidence="1">Belongs to the LysR transcriptional regulatory family.</text>
</comment>
<dbReference type="PANTHER" id="PTHR30126">
    <property type="entry name" value="HTH-TYPE TRANSCRIPTIONAL REGULATOR"/>
    <property type="match status" value="1"/>
</dbReference>
<dbReference type="SUPFAM" id="SSF46785">
    <property type="entry name" value="Winged helix' DNA-binding domain"/>
    <property type="match status" value="1"/>
</dbReference>
<evidence type="ECO:0000256" key="1">
    <source>
        <dbReference type="ARBA" id="ARBA00009437"/>
    </source>
</evidence>
<keyword evidence="2" id="KW-0805">Transcription regulation</keyword>
<dbReference type="OrthoDB" id="107670at2"/>
<dbReference type="InterPro" id="IPR000847">
    <property type="entry name" value="LysR_HTH_N"/>
</dbReference>
<dbReference type="PRINTS" id="PR00039">
    <property type="entry name" value="HTHLYSR"/>
</dbReference>
<evidence type="ECO:0000313" key="6">
    <source>
        <dbReference type="EMBL" id="VBB05920.1"/>
    </source>
</evidence>
<dbReference type="Pfam" id="PF03466">
    <property type="entry name" value="LysR_substrate"/>
    <property type="match status" value="1"/>
</dbReference>
<evidence type="ECO:0000256" key="4">
    <source>
        <dbReference type="ARBA" id="ARBA00023163"/>
    </source>
</evidence>
<feature type="domain" description="HTH lysR-type" evidence="5">
    <location>
        <begin position="1"/>
        <end position="58"/>
    </location>
</feature>
<accession>A0A498R525</accession>
<dbReference type="Proteomes" id="UP000277811">
    <property type="component" value="Unassembled WGS sequence"/>
</dbReference>
<name>A0A498R525_9FIRM</name>
<evidence type="ECO:0000256" key="2">
    <source>
        <dbReference type="ARBA" id="ARBA00023015"/>
    </source>
</evidence>
<dbReference type="InterPro" id="IPR036390">
    <property type="entry name" value="WH_DNA-bd_sf"/>
</dbReference>
<reference evidence="6 7" key="1">
    <citation type="submission" date="2018-06" db="EMBL/GenBank/DDBJ databases">
        <authorList>
            <person name="Strepis N."/>
        </authorList>
    </citation>
    <scope>NUCLEOTIDE SEQUENCE [LARGE SCALE GENOMIC DNA]</scope>
    <source>
        <strain evidence="6">LUCI</strain>
    </source>
</reference>
<proteinExistence type="inferred from homology"/>
<dbReference type="PROSITE" id="PS50931">
    <property type="entry name" value="HTH_LYSR"/>
    <property type="match status" value="1"/>
</dbReference>
<dbReference type="InterPro" id="IPR005119">
    <property type="entry name" value="LysR_subst-bd"/>
</dbReference>
<keyword evidence="7" id="KW-1185">Reference proteome</keyword>
<protein>
    <submittedName>
        <fullName evidence="6">Transcription regulator hth lysr</fullName>
    </submittedName>
</protein>
<keyword evidence="4" id="KW-0804">Transcription</keyword>
<dbReference type="Pfam" id="PF00126">
    <property type="entry name" value="HTH_1"/>
    <property type="match status" value="1"/>
</dbReference>
<dbReference type="GO" id="GO:0003700">
    <property type="term" value="F:DNA-binding transcription factor activity"/>
    <property type="evidence" value="ECO:0007669"/>
    <property type="project" value="InterPro"/>
</dbReference>
<dbReference type="CDD" id="cd08420">
    <property type="entry name" value="PBP2_CysL_like"/>
    <property type="match status" value="1"/>
</dbReference>
<dbReference type="GO" id="GO:0000976">
    <property type="term" value="F:transcription cis-regulatory region binding"/>
    <property type="evidence" value="ECO:0007669"/>
    <property type="project" value="TreeGrafter"/>
</dbReference>
<dbReference type="SUPFAM" id="SSF53850">
    <property type="entry name" value="Periplasmic binding protein-like II"/>
    <property type="match status" value="1"/>
</dbReference>
<dbReference type="InterPro" id="IPR036388">
    <property type="entry name" value="WH-like_DNA-bd_sf"/>
</dbReference>
<dbReference type="EMBL" id="UPPP01000060">
    <property type="protein sequence ID" value="VBB05920.1"/>
    <property type="molecule type" value="Genomic_DNA"/>
</dbReference>
<evidence type="ECO:0000256" key="3">
    <source>
        <dbReference type="ARBA" id="ARBA00023125"/>
    </source>
</evidence>
<organism evidence="6 7">
    <name type="scientific">Lucifera butyrica</name>
    <dbReference type="NCBI Taxonomy" id="1351585"/>
    <lineage>
        <taxon>Bacteria</taxon>
        <taxon>Bacillati</taxon>
        <taxon>Bacillota</taxon>
        <taxon>Negativicutes</taxon>
        <taxon>Veillonellales</taxon>
        <taxon>Veillonellaceae</taxon>
        <taxon>Lucifera</taxon>
    </lineage>
</organism>
<gene>
    <name evidence="6" type="ORF">LUCI_1131</name>
</gene>
<dbReference type="FunFam" id="1.10.10.10:FF:000001">
    <property type="entry name" value="LysR family transcriptional regulator"/>
    <property type="match status" value="1"/>
</dbReference>